<protein>
    <submittedName>
        <fullName evidence="1">Uncharacterized protein</fullName>
    </submittedName>
</protein>
<proteinExistence type="predicted"/>
<gene>
    <name evidence="1" type="ORF">BpHYR1_004750</name>
</gene>
<comment type="caution">
    <text evidence="1">The sequence shown here is derived from an EMBL/GenBank/DDBJ whole genome shotgun (WGS) entry which is preliminary data.</text>
</comment>
<dbReference type="SUPFAM" id="SSF52540">
    <property type="entry name" value="P-loop containing nucleoside triphosphate hydrolases"/>
    <property type="match status" value="1"/>
</dbReference>
<dbReference type="OrthoDB" id="10484269at2759"/>
<evidence type="ECO:0000313" key="2">
    <source>
        <dbReference type="Proteomes" id="UP000276133"/>
    </source>
</evidence>
<keyword evidence="2" id="KW-1185">Reference proteome</keyword>
<evidence type="ECO:0000313" key="1">
    <source>
        <dbReference type="EMBL" id="RNA00384.1"/>
    </source>
</evidence>
<dbReference type="InterPro" id="IPR027417">
    <property type="entry name" value="P-loop_NTPase"/>
</dbReference>
<organism evidence="1 2">
    <name type="scientific">Brachionus plicatilis</name>
    <name type="common">Marine rotifer</name>
    <name type="synonym">Brachionus muelleri</name>
    <dbReference type="NCBI Taxonomy" id="10195"/>
    <lineage>
        <taxon>Eukaryota</taxon>
        <taxon>Metazoa</taxon>
        <taxon>Spiralia</taxon>
        <taxon>Gnathifera</taxon>
        <taxon>Rotifera</taxon>
        <taxon>Eurotatoria</taxon>
        <taxon>Monogononta</taxon>
        <taxon>Pseudotrocha</taxon>
        <taxon>Ploima</taxon>
        <taxon>Brachionidae</taxon>
        <taxon>Brachionus</taxon>
    </lineage>
</organism>
<dbReference type="Gene3D" id="3.40.50.300">
    <property type="entry name" value="P-loop containing nucleotide triphosphate hydrolases"/>
    <property type="match status" value="1"/>
</dbReference>
<sequence>METLFPSRKLSQSCDLFEYKKNNSHLTPNEDLLKLYMNDLNKIYNQSFNSSAIIEILQHSGQSSHLQPNRFKLCKEKAFDFLQKSEQINSYLESMAFGADSRYISQEEIKKMVDNQHFEAQSEFSNLVNLYKKFEVDFSELKSEKLDNFIGSGFIELKALINQTVDFLANSQSTSGEDFCFKNLMIYGPPGSGIRSVMDTILRTKLNNTLNQQKNCECYVKILRVNFGTFGEQLVRTKGSDDLFFIENLISSINLYKIKHRVNVFLILENVEHLFEQEMLKTFRVRFLGDMLYELGIQDKTADNIQSSRLFFAILSERPWSLPSALIQQFGKKIFCGLTSEQDARVICKQALKNMDKKLKKNWLFENFADFSKRENLVELISSVSAPFVLTEKLLRELFAPLETFLLNILEEMLNVVMNKELINSDALTVYRKQTERSSWFKEKTSIRFVPKLSLRKYSLANRKKTSLAQLRRNENFENLKNDMWNSKSNAIRKKIAEFCLKYFENNQISHDLEKLYENFQEKYKNF</sequence>
<accession>A0A3M7PN31</accession>
<name>A0A3M7PN31_BRAPC</name>
<reference evidence="1 2" key="1">
    <citation type="journal article" date="2018" name="Sci. Rep.">
        <title>Genomic signatures of local adaptation to the degree of environmental predictability in rotifers.</title>
        <authorList>
            <person name="Franch-Gras L."/>
            <person name="Hahn C."/>
            <person name="Garcia-Roger E.M."/>
            <person name="Carmona M.J."/>
            <person name="Serra M."/>
            <person name="Gomez A."/>
        </authorList>
    </citation>
    <scope>NUCLEOTIDE SEQUENCE [LARGE SCALE GENOMIC DNA]</scope>
    <source>
        <strain evidence="1">HYR1</strain>
    </source>
</reference>
<dbReference type="AlphaFoldDB" id="A0A3M7PN31"/>
<dbReference type="EMBL" id="REGN01009783">
    <property type="protein sequence ID" value="RNA00384.1"/>
    <property type="molecule type" value="Genomic_DNA"/>
</dbReference>
<dbReference type="Proteomes" id="UP000276133">
    <property type="component" value="Unassembled WGS sequence"/>
</dbReference>